<comment type="catalytic activity">
    <reaction evidence="8">
        <text>a 3'-end 3'-phospho-ribonucleotide-RNA + a 5'-end dephospho-ribonucleoside-RNA + GTP = a ribonucleotidyl-ribonucleotide-RNA + GMP + diphosphate</text>
        <dbReference type="Rhea" id="RHEA:68076"/>
        <dbReference type="Rhea" id="RHEA-COMP:10463"/>
        <dbReference type="Rhea" id="RHEA-COMP:13936"/>
        <dbReference type="Rhea" id="RHEA-COMP:17355"/>
        <dbReference type="ChEBI" id="CHEBI:33019"/>
        <dbReference type="ChEBI" id="CHEBI:37565"/>
        <dbReference type="ChEBI" id="CHEBI:58115"/>
        <dbReference type="ChEBI" id="CHEBI:83062"/>
        <dbReference type="ChEBI" id="CHEBI:138284"/>
        <dbReference type="ChEBI" id="CHEBI:173118"/>
        <dbReference type="EC" id="6.5.1.8"/>
    </reaction>
</comment>
<dbReference type="InterPro" id="IPR001233">
    <property type="entry name" value="RtcB"/>
</dbReference>
<evidence type="ECO:0000256" key="5">
    <source>
        <dbReference type="ARBA" id="ARBA00022800"/>
    </source>
</evidence>
<dbReference type="InterPro" id="IPR036025">
    <property type="entry name" value="RtcB-like_sf"/>
</dbReference>
<evidence type="ECO:0000256" key="4">
    <source>
        <dbReference type="ARBA" id="ARBA00022741"/>
    </source>
</evidence>
<dbReference type="GO" id="GO:0005525">
    <property type="term" value="F:GTP binding"/>
    <property type="evidence" value="ECO:0007669"/>
    <property type="project" value="UniProtKB-KW"/>
</dbReference>
<dbReference type="eggNOG" id="COG1690">
    <property type="taxonomic scope" value="Bacteria"/>
</dbReference>
<dbReference type="GO" id="GO:0006396">
    <property type="term" value="P:RNA processing"/>
    <property type="evidence" value="ECO:0007669"/>
    <property type="project" value="InterPro"/>
</dbReference>
<comment type="cofactor">
    <cofactor evidence="9">
        <name>Mn(2+)</name>
        <dbReference type="ChEBI" id="CHEBI:29035"/>
    </cofactor>
    <text evidence="9">Binds 2 manganese ions per subunit.</text>
</comment>
<dbReference type="EC" id="6.5.1.8" evidence="1"/>
<keyword evidence="4" id="KW-0547">Nucleotide-binding</keyword>
<gene>
    <name evidence="10" type="ORF">PDUR_03945</name>
</gene>
<dbReference type="GO" id="GO:0042245">
    <property type="term" value="P:RNA repair"/>
    <property type="evidence" value="ECO:0007669"/>
    <property type="project" value="UniProtKB-KW"/>
</dbReference>
<dbReference type="Gene3D" id="3.90.1860.10">
    <property type="entry name" value="tRNA-splicing ligase RtcB"/>
    <property type="match status" value="1"/>
</dbReference>
<evidence type="ECO:0000313" key="10">
    <source>
        <dbReference type="EMBL" id="AIQ11244.1"/>
    </source>
</evidence>
<evidence type="ECO:0000256" key="6">
    <source>
        <dbReference type="ARBA" id="ARBA00023134"/>
    </source>
</evidence>
<evidence type="ECO:0000256" key="1">
    <source>
        <dbReference type="ARBA" id="ARBA00012726"/>
    </source>
</evidence>
<dbReference type="AlphaFoldDB" id="A0A089IQB8"/>
<dbReference type="STRING" id="44251.PDUR_03945"/>
<keyword evidence="7 9" id="KW-0464">Manganese</keyword>
<keyword evidence="3 9" id="KW-0479">Metal-binding</keyword>
<evidence type="ECO:0000256" key="9">
    <source>
        <dbReference type="PIRSR" id="PIRSR601233-3"/>
    </source>
</evidence>
<accession>A0A089IQB8</accession>
<keyword evidence="5" id="KW-0692">RNA repair</keyword>
<evidence type="ECO:0000256" key="7">
    <source>
        <dbReference type="ARBA" id="ARBA00023211"/>
    </source>
</evidence>
<keyword evidence="2" id="KW-0436">Ligase</keyword>
<dbReference type="GO" id="GO:0170057">
    <property type="term" value="F:RNA ligase (GTP) activity"/>
    <property type="evidence" value="ECO:0007669"/>
    <property type="project" value="UniProtKB-EC"/>
</dbReference>
<evidence type="ECO:0000256" key="2">
    <source>
        <dbReference type="ARBA" id="ARBA00022598"/>
    </source>
</evidence>
<proteinExistence type="predicted"/>
<keyword evidence="11" id="KW-1185">Reference proteome</keyword>
<protein>
    <recommendedName>
        <fullName evidence="1">3'-phosphate/5'-hydroxy nucleic acid ligase</fullName>
        <ecNumber evidence="1">6.5.1.8</ecNumber>
    </recommendedName>
</protein>
<dbReference type="PANTHER" id="PTHR11118:SF1">
    <property type="entry name" value="RNA-SPLICING LIGASE RTCB HOMOLOG"/>
    <property type="match status" value="1"/>
</dbReference>
<dbReference type="SUPFAM" id="SSF103365">
    <property type="entry name" value="Hypothetical protein PH1602"/>
    <property type="match status" value="1"/>
</dbReference>
<organism evidence="10 11">
    <name type="scientific">Paenibacillus durus</name>
    <name type="common">Paenibacillus azotofixans</name>
    <dbReference type="NCBI Taxonomy" id="44251"/>
    <lineage>
        <taxon>Bacteria</taxon>
        <taxon>Bacillati</taxon>
        <taxon>Bacillota</taxon>
        <taxon>Bacilli</taxon>
        <taxon>Bacillales</taxon>
        <taxon>Paenibacillaceae</taxon>
        <taxon>Paenibacillus</taxon>
    </lineage>
</organism>
<dbReference type="KEGG" id="pdu:PDUR_03945"/>
<dbReference type="PANTHER" id="PTHR11118">
    <property type="entry name" value="RNA-SPLICING LIGASE RTCB HOMOLOG"/>
    <property type="match status" value="1"/>
</dbReference>
<dbReference type="GO" id="GO:0003972">
    <property type="term" value="F:RNA ligase (ATP) activity"/>
    <property type="evidence" value="ECO:0007669"/>
    <property type="project" value="TreeGrafter"/>
</dbReference>
<dbReference type="GO" id="GO:0046872">
    <property type="term" value="F:metal ion binding"/>
    <property type="evidence" value="ECO:0007669"/>
    <property type="project" value="UniProtKB-KW"/>
</dbReference>
<keyword evidence="6" id="KW-0342">GTP-binding</keyword>
<evidence type="ECO:0000256" key="8">
    <source>
        <dbReference type="ARBA" id="ARBA00047746"/>
    </source>
</evidence>
<sequence>MAYQNINGVLVWGTPDAGALTQAKMCAETGNVVQTLLMADHHKGYSQPIGGVVVYDRQISPSGVGYDIACGNKAVRTKPW</sequence>
<dbReference type="Pfam" id="PF01139">
    <property type="entry name" value="RtcB"/>
    <property type="match status" value="1"/>
</dbReference>
<evidence type="ECO:0000313" key="11">
    <source>
        <dbReference type="Proteomes" id="UP000029409"/>
    </source>
</evidence>
<name>A0A089IQB8_PAEDU</name>
<evidence type="ECO:0000256" key="3">
    <source>
        <dbReference type="ARBA" id="ARBA00022723"/>
    </source>
</evidence>
<reference evidence="10 11" key="1">
    <citation type="submission" date="2014-08" db="EMBL/GenBank/DDBJ databases">
        <title>Comparative genomics of the Paenibacillus odorifer group.</title>
        <authorList>
            <person name="den Bakker H.C."/>
            <person name="Tsai Y.-C."/>
            <person name="Martin N."/>
            <person name="Korlach J."/>
            <person name="Wiedmann M."/>
        </authorList>
    </citation>
    <scope>NUCLEOTIDE SEQUENCE [LARGE SCALE GENOMIC DNA]</scope>
    <source>
        <strain evidence="10 11">DSM 1735</strain>
    </source>
</reference>
<feature type="binding site" evidence="9">
    <location>
        <position position="67"/>
    </location>
    <ligand>
        <name>Mn(2+)</name>
        <dbReference type="ChEBI" id="CHEBI:29035"/>
        <label>1</label>
    </ligand>
</feature>
<dbReference type="EMBL" id="CP009288">
    <property type="protein sequence ID" value="AIQ11244.1"/>
    <property type="molecule type" value="Genomic_DNA"/>
</dbReference>
<dbReference type="Proteomes" id="UP000029409">
    <property type="component" value="Chromosome"/>
</dbReference>